<evidence type="ECO:0000313" key="2">
    <source>
        <dbReference type="Proteomes" id="UP000003947"/>
    </source>
</evidence>
<proteinExistence type="predicted"/>
<dbReference type="PATRIC" id="fig|864069.3.peg.1038"/>
<dbReference type="RefSeq" id="WP_009489572.1">
    <property type="nucleotide sequence ID" value="NZ_CP141049.1"/>
</dbReference>
<name>I4Z2E1_9HYPH</name>
<dbReference type="Proteomes" id="UP000003947">
    <property type="component" value="Unassembled WGS sequence"/>
</dbReference>
<dbReference type="STRING" id="864069.MicloDRAFT_00009330"/>
<sequence length="99" mass="11147">MRVNPQRAKYTLVASGLTDADLTKLKARGFRVQARTRGSLGPRAIKLRLPHGLSLDQPRRAVRRINANAAVDFDTYYYTDAEPPEGFLTETPNKPIHAW</sequence>
<dbReference type="EMBL" id="JH660638">
    <property type="protein sequence ID" value="EIM30383.1"/>
    <property type="molecule type" value="Genomic_DNA"/>
</dbReference>
<dbReference type="AlphaFoldDB" id="I4Z2E1"/>
<keyword evidence="2" id="KW-1185">Reference proteome</keyword>
<evidence type="ECO:0000313" key="1">
    <source>
        <dbReference type="EMBL" id="EIM30383.1"/>
    </source>
</evidence>
<gene>
    <name evidence="1" type="ORF">MicloDRAFT_00009330</name>
</gene>
<accession>I4Z2E1</accession>
<protein>
    <submittedName>
        <fullName evidence="1">Uncharacterized protein</fullName>
    </submittedName>
</protein>
<organism evidence="1 2">
    <name type="scientific">Microvirga lotononidis</name>
    <dbReference type="NCBI Taxonomy" id="864069"/>
    <lineage>
        <taxon>Bacteria</taxon>
        <taxon>Pseudomonadati</taxon>
        <taxon>Pseudomonadota</taxon>
        <taxon>Alphaproteobacteria</taxon>
        <taxon>Hyphomicrobiales</taxon>
        <taxon>Methylobacteriaceae</taxon>
        <taxon>Microvirga</taxon>
    </lineage>
</organism>
<reference evidence="1 2" key="1">
    <citation type="submission" date="2012-02" db="EMBL/GenBank/DDBJ databases">
        <title>Improved High-Quality Draft sequence of Microvirga sp. WSM3557.</title>
        <authorList>
            <consortium name="US DOE Joint Genome Institute"/>
            <person name="Lucas S."/>
            <person name="Han J."/>
            <person name="Lapidus A."/>
            <person name="Cheng J.-F."/>
            <person name="Goodwin L."/>
            <person name="Pitluck S."/>
            <person name="Peters L."/>
            <person name="Zhang X."/>
            <person name="Detter J.C."/>
            <person name="Han C."/>
            <person name="Tapia R."/>
            <person name="Land M."/>
            <person name="Hauser L."/>
            <person name="Kyrpides N."/>
            <person name="Ivanova N."/>
            <person name="Pagani I."/>
            <person name="Brau L."/>
            <person name="Yates R."/>
            <person name="O'Hara G."/>
            <person name="Rui T."/>
            <person name="Howieson J."/>
            <person name="Reeve W."/>
            <person name="Woyke T."/>
        </authorList>
    </citation>
    <scope>NUCLEOTIDE SEQUENCE [LARGE SCALE GENOMIC DNA]</scope>
    <source>
        <strain evidence="1 2">WSM3557</strain>
    </source>
</reference>
<dbReference type="HOGENOM" id="CLU_2317124_0_0_5"/>